<accession>A0ABZ0RGD1</accession>
<dbReference type="InterPro" id="IPR013424">
    <property type="entry name" value="Ice-binding_C"/>
</dbReference>
<name>A0ABZ0RGD1_9BACT</name>
<proteinExistence type="predicted"/>
<feature type="signal peptide" evidence="1">
    <location>
        <begin position="1"/>
        <end position="30"/>
    </location>
</feature>
<evidence type="ECO:0000256" key="1">
    <source>
        <dbReference type="SAM" id="SignalP"/>
    </source>
</evidence>
<keyword evidence="3" id="KW-1185">Reference proteome</keyword>
<keyword evidence="1" id="KW-0732">Signal</keyword>
<evidence type="ECO:0000313" key="3">
    <source>
        <dbReference type="Proteomes" id="UP001324993"/>
    </source>
</evidence>
<dbReference type="NCBIfam" id="TIGR02595">
    <property type="entry name" value="PEP_CTERM"/>
    <property type="match status" value="1"/>
</dbReference>
<organism evidence="2 3">
    <name type="scientific">Coraliomargarita algicola</name>
    <dbReference type="NCBI Taxonomy" id="3092156"/>
    <lineage>
        <taxon>Bacteria</taxon>
        <taxon>Pseudomonadati</taxon>
        <taxon>Verrucomicrobiota</taxon>
        <taxon>Opitutia</taxon>
        <taxon>Puniceicoccales</taxon>
        <taxon>Coraliomargaritaceae</taxon>
        <taxon>Coraliomargarita</taxon>
    </lineage>
</organism>
<dbReference type="Proteomes" id="UP001324993">
    <property type="component" value="Chromosome"/>
</dbReference>
<evidence type="ECO:0000313" key="2">
    <source>
        <dbReference type="EMBL" id="WPJ94617.1"/>
    </source>
</evidence>
<gene>
    <name evidence="2" type="ORF">SH580_14370</name>
</gene>
<sequence>MKVTKSQSRALKKTALIIAFLGSSINASNASMYLAISYDGLNTIIQASGSWDSFELNTTVEGYENGFMNPQLIEHFGGEFDWSSGGLTLSDGNALPQFGFTFDTNGDAFGFNQYNVAAPVGYTAGDNINATIIVEGDVFGITSNPNQGGTYSNESNSLTWATVPEPSSFAMITGLASIAAIVRRRRHRG</sequence>
<protein>
    <submittedName>
        <fullName evidence="2">PEP-CTERM sorting domain-containing protein</fullName>
    </submittedName>
</protein>
<reference evidence="2 3" key="1">
    <citation type="submission" date="2023-11" db="EMBL/GenBank/DDBJ databases">
        <title>Coraliomargarita sp. nov., isolated from marine algae.</title>
        <authorList>
            <person name="Lee J.K."/>
            <person name="Baek J.H."/>
            <person name="Kim J.M."/>
            <person name="Choi D.G."/>
            <person name="Jeon C.O."/>
        </authorList>
    </citation>
    <scope>NUCLEOTIDE SEQUENCE [LARGE SCALE GENOMIC DNA]</scope>
    <source>
        <strain evidence="2 3">J2-16</strain>
    </source>
</reference>
<dbReference type="RefSeq" id="WP_319831533.1">
    <property type="nucleotide sequence ID" value="NZ_CP138858.1"/>
</dbReference>
<dbReference type="EMBL" id="CP138858">
    <property type="protein sequence ID" value="WPJ94617.1"/>
    <property type="molecule type" value="Genomic_DNA"/>
</dbReference>
<feature type="chain" id="PRO_5047195880" evidence="1">
    <location>
        <begin position="31"/>
        <end position="189"/>
    </location>
</feature>